<dbReference type="AlphaFoldDB" id="A0AAV5RE58"/>
<sequence length="118" mass="13491">MSKKFIQTLQNHFKHSSSLQQAALLKTEQRLGRKLSSDSVQANASDPVDINIQTRIVDVFQKLPSKHQTEVTNFLTHQLQFKQLLDKYATVEEDNLDRVEHTANRVGLDAAHLNNIKK</sequence>
<organism evidence="1 2">
    <name type="scientific">Starmerella bacillaris</name>
    <name type="common">Yeast</name>
    <name type="synonym">Candida zemplinina</name>
    <dbReference type="NCBI Taxonomy" id="1247836"/>
    <lineage>
        <taxon>Eukaryota</taxon>
        <taxon>Fungi</taxon>
        <taxon>Dikarya</taxon>
        <taxon>Ascomycota</taxon>
        <taxon>Saccharomycotina</taxon>
        <taxon>Dipodascomycetes</taxon>
        <taxon>Dipodascales</taxon>
        <taxon>Trichomonascaceae</taxon>
        <taxon>Starmerella</taxon>
    </lineage>
</organism>
<name>A0AAV5RE58_STABA</name>
<reference evidence="1 2" key="1">
    <citation type="journal article" date="2023" name="Elife">
        <title>Identification of key yeast species and microbe-microbe interactions impacting larval growth of Drosophila in the wild.</title>
        <authorList>
            <person name="Mure A."/>
            <person name="Sugiura Y."/>
            <person name="Maeda R."/>
            <person name="Honda K."/>
            <person name="Sakurai N."/>
            <person name="Takahashi Y."/>
            <person name="Watada M."/>
            <person name="Katoh T."/>
            <person name="Gotoh A."/>
            <person name="Gotoh Y."/>
            <person name="Taniguchi I."/>
            <person name="Nakamura K."/>
            <person name="Hayashi T."/>
            <person name="Katayama T."/>
            <person name="Uemura T."/>
            <person name="Hattori Y."/>
        </authorList>
    </citation>
    <scope>NUCLEOTIDE SEQUENCE [LARGE SCALE GENOMIC DNA]</scope>
    <source>
        <strain evidence="1 2">SB-73</strain>
    </source>
</reference>
<proteinExistence type="predicted"/>
<protein>
    <submittedName>
        <fullName evidence="1">Uncharacterized protein</fullName>
    </submittedName>
</protein>
<evidence type="ECO:0000313" key="1">
    <source>
        <dbReference type="EMBL" id="GMM49685.1"/>
    </source>
</evidence>
<accession>A0AAV5RE58</accession>
<keyword evidence="2" id="KW-1185">Reference proteome</keyword>
<dbReference type="Proteomes" id="UP001362899">
    <property type="component" value="Unassembled WGS sequence"/>
</dbReference>
<dbReference type="EMBL" id="BTGC01000003">
    <property type="protein sequence ID" value="GMM49685.1"/>
    <property type="molecule type" value="Genomic_DNA"/>
</dbReference>
<dbReference type="Pfam" id="PF13233">
    <property type="entry name" value="Complex1_LYR_2"/>
    <property type="match status" value="1"/>
</dbReference>
<comment type="caution">
    <text evidence="1">The sequence shown here is derived from an EMBL/GenBank/DDBJ whole genome shotgun (WGS) entry which is preliminary data.</text>
</comment>
<evidence type="ECO:0000313" key="2">
    <source>
        <dbReference type="Proteomes" id="UP001362899"/>
    </source>
</evidence>
<gene>
    <name evidence="1" type="ORF">DASB73_006430</name>
</gene>